<dbReference type="RefSeq" id="WP_048380994.1">
    <property type="nucleotide sequence ID" value="NZ_LDYE01000008.1"/>
</dbReference>
<dbReference type="Proteomes" id="UP000221653">
    <property type="component" value="Unassembled WGS sequence"/>
</dbReference>
<evidence type="ECO:0000313" key="6">
    <source>
        <dbReference type="Proteomes" id="UP000221653"/>
    </source>
</evidence>
<evidence type="ECO:0000256" key="3">
    <source>
        <dbReference type="ARBA" id="ARBA00023163"/>
    </source>
</evidence>
<dbReference type="SUPFAM" id="SSF46785">
    <property type="entry name" value="Winged helix' DNA-binding domain"/>
    <property type="match status" value="1"/>
</dbReference>
<dbReference type="Pfam" id="PF12840">
    <property type="entry name" value="HTH_20"/>
    <property type="match status" value="1"/>
</dbReference>
<dbReference type="PANTHER" id="PTHR33154">
    <property type="entry name" value="TRANSCRIPTIONAL REGULATOR, ARSR FAMILY"/>
    <property type="match status" value="1"/>
</dbReference>
<keyword evidence="6" id="KW-1185">Reference proteome</keyword>
<dbReference type="EMBL" id="PDJF01000001">
    <property type="protein sequence ID" value="PFG27891.1"/>
    <property type="molecule type" value="Genomic_DNA"/>
</dbReference>
<comment type="caution">
    <text evidence="5">The sequence shown here is derived from an EMBL/GenBank/DDBJ whole genome shotgun (WGS) entry which is preliminary data.</text>
</comment>
<gene>
    <name evidence="5" type="ORF">ATK06_0971</name>
</gene>
<dbReference type="InterPro" id="IPR036388">
    <property type="entry name" value="WH-like_DNA-bd_sf"/>
</dbReference>
<dbReference type="InterPro" id="IPR001845">
    <property type="entry name" value="HTH_ArsR_DNA-bd_dom"/>
</dbReference>
<dbReference type="NCBIfam" id="NF033788">
    <property type="entry name" value="HTH_metalloreg"/>
    <property type="match status" value="1"/>
</dbReference>
<dbReference type="OrthoDB" id="9810923at2"/>
<keyword evidence="2 5" id="KW-0238">DNA-binding</keyword>
<accession>A0A2A9DNC6</accession>
<reference evidence="5 6" key="1">
    <citation type="submission" date="2017-10" db="EMBL/GenBank/DDBJ databases">
        <title>Sequencing the genomes of 1000 actinobacteria strains.</title>
        <authorList>
            <person name="Klenk H.-P."/>
        </authorList>
    </citation>
    <scope>NUCLEOTIDE SEQUENCE [LARGE SCALE GENOMIC DNA]</scope>
    <source>
        <strain evidence="5 6">DSM 20688</strain>
    </source>
</reference>
<dbReference type="GO" id="GO:0003677">
    <property type="term" value="F:DNA binding"/>
    <property type="evidence" value="ECO:0007669"/>
    <property type="project" value="UniProtKB-KW"/>
</dbReference>
<keyword evidence="3" id="KW-0804">Transcription</keyword>
<protein>
    <submittedName>
        <fullName evidence="5">DNA-binding transcriptional ArsR family regulator</fullName>
    </submittedName>
</protein>
<evidence type="ECO:0000256" key="1">
    <source>
        <dbReference type="ARBA" id="ARBA00023015"/>
    </source>
</evidence>
<organism evidence="5 6">
    <name type="scientific">Corynebacterium renale</name>
    <dbReference type="NCBI Taxonomy" id="1724"/>
    <lineage>
        <taxon>Bacteria</taxon>
        <taxon>Bacillati</taxon>
        <taxon>Actinomycetota</taxon>
        <taxon>Actinomycetes</taxon>
        <taxon>Mycobacteriales</taxon>
        <taxon>Corynebacteriaceae</taxon>
        <taxon>Corynebacterium</taxon>
    </lineage>
</organism>
<dbReference type="InterPro" id="IPR051081">
    <property type="entry name" value="HTH_MetalResp_TranReg"/>
</dbReference>
<evidence type="ECO:0000256" key="2">
    <source>
        <dbReference type="ARBA" id="ARBA00023125"/>
    </source>
</evidence>
<proteinExistence type="predicted"/>
<keyword evidence="1" id="KW-0805">Transcription regulation</keyword>
<dbReference type="InterPro" id="IPR011991">
    <property type="entry name" value="ArsR-like_HTH"/>
</dbReference>
<dbReference type="PRINTS" id="PR00778">
    <property type="entry name" value="HTHARSR"/>
</dbReference>
<dbReference type="CDD" id="cd00090">
    <property type="entry name" value="HTH_ARSR"/>
    <property type="match status" value="1"/>
</dbReference>
<dbReference type="STRING" id="1724.GCA_001044175_02385"/>
<evidence type="ECO:0000313" key="5">
    <source>
        <dbReference type="EMBL" id="PFG27891.1"/>
    </source>
</evidence>
<dbReference type="GO" id="GO:0003700">
    <property type="term" value="F:DNA-binding transcription factor activity"/>
    <property type="evidence" value="ECO:0007669"/>
    <property type="project" value="InterPro"/>
</dbReference>
<dbReference type="Gene3D" id="1.10.10.10">
    <property type="entry name" value="Winged helix-like DNA-binding domain superfamily/Winged helix DNA-binding domain"/>
    <property type="match status" value="1"/>
</dbReference>
<feature type="domain" description="HTH arsR-type" evidence="4">
    <location>
        <begin position="1"/>
        <end position="100"/>
    </location>
</feature>
<name>A0A2A9DNC6_9CORY</name>
<dbReference type="SMART" id="SM00418">
    <property type="entry name" value="HTH_ARSR"/>
    <property type="match status" value="1"/>
</dbReference>
<dbReference type="PANTHER" id="PTHR33154:SF18">
    <property type="entry name" value="ARSENICAL RESISTANCE OPERON REPRESSOR"/>
    <property type="match status" value="1"/>
</dbReference>
<dbReference type="PROSITE" id="PS50987">
    <property type="entry name" value="HTH_ARSR_2"/>
    <property type="match status" value="1"/>
</dbReference>
<evidence type="ECO:0000259" key="4">
    <source>
        <dbReference type="PROSITE" id="PS50987"/>
    </source>
</evidence>
<dbReference type="AlphaFoldDB" id="A0A2A9DNC6"/>
<dbReference type="InterPro" id="IPR036390">
    <property type="entry name" value="WH_DNA-bd_sf"/>
</dbReference>
<sequence>MDEILDKADEWSRVFKLMGDSTRLRLMAVLHDRGAGNTTVTQLAELTGVRVATASAALRAMEHSGVVSSKRDGREVRYTLEDDSVHRILHHVGFHHADHEH</sequence>